<name>A0A225WTY2_9STRA</name>
<reference evidence="3" key="1">
    <citation type="submission" date="2017-03" db="EMBL/GenBank/DDBJ databases">
        <title>Phytopthora megakarya and P. palmivora, two closely related causual agents of cacao black pod achieved similar genome size and gene model numbers by different mechanisms.</title>
        <authorList>
            <person name="Ali S."/>
            <person name="Shao J."/>
            <person name="Larry D.J."/>
            <person name="Kronmiller B."/>
            <person name="Shen D."/>
            <person name="Strem M.D."/>
            <person name="Melnick R.L."/>
            <person name="Guiltinan M.J."/>
            <person name="Tyler B.M."/>
            <person name="Meinhardt L.W."/>
            <person name="Bailey B.A."/>
        </authorList>
    </citation>
    <scope>NUCLEOTIDE SEQUENCE [LARGE SCALE GENOMIC DNA]</scope>
    <source>
        <strain evidence="3">zdho120</strain>
    </source>
</reference>
<gene>
    <name evidence="2" type="ORF">PHMEG_0005048</name>
</gene>
<dbReference type="InterPro" id="IPR011032">
    <property type="entry name" value="GroES-like_sf"/>
</dbReference>
<sequence>MNPVPAAFNAFEFREFGDALKVLRLNPGATLKPLAATEVCVKVHCAAVNPIDFRMLKYGKHFLGKTPSPENPIRSGFDVAGVVVAVGPGEVNGLQVGDEVYGMPDVTQSGTFAEYVNLSAKFLSTKPTNMSFMEAAGVPTVGETSYQSLVDYGNLKAGQRVLILGGGSSCGMFAIQIAKAIGAEVVTTCSARNTDLVKSLGADRVVDYTEEKWGEALPPHSVDLIFDCAVEPNSWNCEAQRVLKPSTGVFVTLAGARQTNDPVQSPIKATRFSIFARSSSSYLEPLTKLIEAGKLRTVINSVYPLGELTEAIKEQMEGRVQGKIIIVVATV</sequence>
<dbReference type="OrthoDB" id="201656at2759"/>
<dbReference type="InterPro" id="IPR013154">
    <property type="entry name" value="ADH-like_N"/>
</dbReference>
<dbReference type="Pfam" id="PF08240">
    <property type="entry name" value="ADH_N"/>
    <property type="match status" value="1"/>
</dbReference>
<dbReference type="InterPro" id="IPR050700">
    <property type="entry name" value="YIM1/Zinc_Alcohol_DH_Fams"/>
</dbReference>
<dbReference type="STRING" id="4795.A0A225WTY2"/>
<proteinExistence type="predicted"/>
<dbReference type="EMBL" id="NBNE01000315">
    <property type="protein sequence ID" value="OWZ20517.1"/>
    <property type="molecule type" value="Genomic_DNA"/>
</dbReference>
<dbReference type="AlphaFoldDB" id="A0A225WTY2"/>
<dbReference type="SUPFAM" id="SSF51735">
    <property type="entry name" value="NAD(P)-binding Rossmann-fold domains"/>
    <property type="match status" value="1"/>
</dbReference>
<dbReference type="GO" id="GO:0016491">
    <property type="term" value="F:oxidoreductase activity"/>
    <property type="evidence" value="ECO:0007669"/>
    <property type="project" value="InterPro"/>
</dbReference>
<dbReference type="CDD" id="cd08267">
    <property type="entry name" value="MDR1"/>
    <property type="match status" value="1"/>
</dbReference>
<feature type="domain" description="Enoyl reductase (ER)" evidence="1">
    <location>
        <begin position="18"/>
        <end position="326"/>
    </location>
</feature>
<evidence type="ECO:0000259" key="1">
    <source>
        <dbReference type="SMART" id="SM00829"/>
    </source>
</evidence>
<dbReference type="Proteomes" id="UP000198211">
    <property type="component" value="Unassembled WGS sequence"/>
</dbReference>
<dbReference type="PANTHER" id="PTHR11695">
    <property type="entry name" value="ALCOHOL DEHYDROGENASE RELATED"/>
    <property type="match status" value="1"/>
</dbReference>
<dbReference type="Pfam" id="PF13602">
    <property type="entry name" value="ADH_zinc_N_2"/>
    <property type="match status" value="1"/>
</dbReference>
<comment type="caution">
    <text evidence="2">The sequence shown here is derived from an EMBL/GenBank/DDBJ whole genome shotgun (WGS) entry which is preliminary data.</text>
</comment>
<evidence type="ECO:0000313" key="3">
    <source>
        <dbReference type="Proteomes" id="UP000198211"/>
    </source>
</evidence>
<dbReference type="InterPro" id="IPR020843">
    <property type="entry name" value="ER"/>
</dbReference>
<dbReference type="InterPro" id="IPR036291">
    <property type="entry name" value="NAD(P)-bd_dom_sf"/>
</dbReference>
<accession>A0A225WTY2</accession>
<organism evidence="2 3">
    <name type="scientific">Phytophthora megakarya</name>
    <dbReference type="NCBI Taxonomy" id="4795"/>
    <lineage>
        <taxon>Eukaryota</taxon>
        <taxon>Sar</taxon>
        <taxon>Stramenopiles</taxon>
        <taxon>Oomycota</taxon>
        <taxon>Peronosporomycetes</taxon>
        <taxon>Peronosporales</taxon>
        <taxon>Peronosporaceae</taxon>
        <taxon>Phytophthora</taxon>
    </lineage>
</organism>
<dbReference type="Gene3D" id="3.40.50.720">
    <property type="entry name" value="NAD(P)-binding Rossmann-like Domain"/>
    <property type="match status" value="1"/>
</dbReference>
<keyword evidence="3" id="KW-1185">Reference proteome</keyword>
<dbReference type="Gene3D" id="3.90.180.10">
    <property type="entry name" value="Medium-chain alcohol dehydrogenases, catalytic domain"/>
    <property type="match status" value="1"/>
</dbReference>
<evidence type="ECO:0000313" key="2">
    <source>
        <dbReference type="EMBL" id="OWZ20517.1"/>
    </source>
</evidence>
<dbReference type="PANTHER" id="PTHR11695:SF294">
    <property type="entry name" value="RETICULON-4-INTERACTING PROTEIN 1, MITOCHONDRIAL"/>
    <property type="match status" value="1"/>
</dbReference>
<protein>
    <recommendedName>
        <fullName evidence="1">Enoyl reductase (ER) domain-containing protein</fullName>
    </recommendedName>
</protein>
<dbReference type="SUPFAM" id="SSF50129">
    <property type="entry name" value="GroES-like"/>
    <property type="match status" value="1"/>
</dbReference>
<dbReference type="SMART" id="SM00829">
    <property type="entry name" value="PKS_ER"/>
    <property type="match status" value="1"/>
</dbReference>